<dbReference type="EMBL" id="JAZGUE010000002">
    <property type="protein sequence ID" value="KAL2269962.1"/>
    <property type="molecule type" value="Genomic_DNA"/>
</dbReference>
<evidence type="ECO:0000313" key="2">
    <source>
        <dbReference type="Proteomes" id="UP001600064"/>
    </source>
</evidence>
<dbReference type="RefSeq" id="XP_070868686.1">
    <property type="nucleotide sequence ID" value="XM_071008384.1"/>
</dbReference>
<accession>A0ABR4DHX7</accession>
<gene>
    <name evidence="1" type="ORF">VTJ83DRAFT_2146</name>
</gene>
<keyword evidence="2" id="KW-1185">Reference proteome</keyword>
<organism evidence="1 2">
    <name type="scientific">Remersonia thermophila</name>
    <dbReference type="NCBI Taxonomy" id="72144"/>
    <lineage>
        <taxon>Eukaryota</taxon>
        <taxon>Fungi</taxon>
        <taxon>Dikarya</taxon>
        <taxon>Ascomycota</taxon>
        <taxon>Pezizomycotina</taxon>
        <taxon>Sordariomycetes</taxon>
        <taxon>Sordariomycetidae</taxon>
        <taxon>Sordariales</taxon>
        <taxon>Sordariales incertae sedis</taxon>
        <taxon>Remersonia</taxon>
    </lineage>
</organism>
<reference evidence="1 2" key="1">
    <citation type="journal article" date="2024" name="Commun. Biol.">
        <title>Comparative genomic analysis of thermophilic fungi reveals convergent evolutionary adaptations and gene losses.</title>
        <authorList>
            <person name="Steindorff A.S."/>
            <person name="Aguilar-Pontes M.V."/>
            <person name="Robinson A.J."/>
            <person name="Andreopoulos B."/>
            <person name="LaButti K."/>
            <person name="Kuo A."/>
            <person name="Mondo S."/>
            <person name="Riley R."/>
            <person name="Otillar R."/>
            <person name="Haridas S."/>
            <person name="Lipzen A."/>
            <person name="Grimwood J."/>
            <person name="Schmutz J."/>
            <person name="Clum A."/>
            <person name="Reid I.D."/>
            <person name="Moisan M.C."/>
            <person name="Butler G."/>
            <person name="Nguyen T.T.M."/>
            <person name="Dewar K."/>
            <person name="Conant G."/>
            <person name="Drula E."/>
            <person name="Henrissat B."/>
            <person name="Hansel C."/>
            <person name="Singer S."/>
            <person name="Hutchinson M.I."/>
            <person name="de Vries R.P."/>
            <person name="Natvig D.O."/>
            <person name="Powell A.J."/>
            <person name="Tsang A."/>
            <person name="Grigoriev I.V."/>
        </authorList>
    </citation>
    <scope>NUCLEOTIDE SEQUENCE [LARGE SCALE GENOMIC DNA]</scope>
    <source>
        <strain evidence="1 2">ATCC 22073</strain>
    </source>
</reference>
<dbReference type="InterPro" id="IPR011008">
    <property type="entry name" value="Dimeric_a/b-barrel"/>
</dbReference>
<comment type="caution">
    <text evidence="1">The sequence shown here is derived from an EMBL/GenBank/DDBJ whole genome shotgun (WGS) entry which is preliminary data.</text>
</comment>
<name>A0ABR4DHX7_9PEZI</name>
<dbReference type="Proteomes" id="UP001600064">
    <property type="component" value="Unassembled WGS sequence"/>
</dbReference>
<protein>
    <recommendedName>
        <fullName evidence="3">ABM domain-containing protein</fullName>
    </recommendedName>
</protein>
<evidence type="ECO:0000313" key="1">
    <source>
        <dbReference type="EMBL" id="KAL2269962.1"/>
    </source>
</evidence>
<dbReference type="SUPFAM" id="SSF54909">
    <property type="entry name" value="Dimeric alpha+beta barrel"/>
    <property type="match status" value="1"/>
</dbReference>
<dbReference type="Gene3D" id="3.30.70.100">
    <property type="match status" value="1"/>
</dbReference>
<sequence length="198" mass="20979">MAASPIVIFQALPGGQQPSGTTVEALKQQHGFQRALFGVKMEDPDTGILCTEWSSLAAARSFAASPTATSLAAKETLGFVAAGDKQQDVLSVTSAPCTEIFTAFGAEEGFVANVGRFVAAVDANQPEGYKGASYAQSVHLAAEPSAQQDAVVRMLIGWTSREAHIEAKAKPGAIQDNIQELRVLRKSVDLFHAEFKEL</sequence>
<proteinExistence type="predicted"/>
<evidence type="ECO:0008006" key="3">
    <source>
        <dbReference type="Google" id="ProtNLM"/>
    </source>
</evidence>
<dbReference type="GeneID" id="98123028"/>